<dbReference type="AlphaFoldDB" id="A0AAW0RTG9"/>
<comment type="caution">
    <text evidence="3">The sequence shown here is derived from an EMBL/GenBank/DDBJ whole genome shotgun (WGS) entry which is preliminary data.</text>
</comment>
<protein>
    <recommendedName>
        <fullName evidence="2">Neprosin PEP catalytic domain-containing protein</fullName>
    </recommendedName>
</protein>
<name>A0AAW0RTG9_9HYPO</name>
<feature type="chain" id="PRO_5043642884" description="Neprosin PEP catalytic domain-containing protein" evidence="1">
    <location>
        <begin position="28"/>
        <end position="392"/>
    </location>
</feature>
<evidence type="ECO:0000313" key="4">
    <source>
        <dbReference type="Proteomes" id="UP001397290"/>
    </source>
</evidence>
<accession>A0AAW0RTG9</accession>
<gene>
    <name evidence="3" type="ORF">G3M48_004255</name>
</gene>
<feature type="domain" description="Neprosin PEP catalytic" evidence="2">
    <location>
        <begin position="126"/>
        <end position="390"/>
    </location>
</feature>
<reference evidence="3 4" key="1">
    <citation type="submission" date="2020-02" db="EMBL/GenBank/DDBJ databases">
        <title>Comparative genomics of the hypocrealean fungal genus Beauvera.</title>
        <authorList>
            <person name="Showalter D.N."/>
            <person name="Bushley K.E."/>
            <person name="Rehner S.A."/>
        </authorList>
    </citation>
    <scope>NUCLEOTIDE SEQUENCE [LARGE SCALE GENOMIC DNA]</scope>
    <source>
        <strain evidence="3 4">ARSEF4384</strain>
    </source>
</reference>
<dbReference type="PROSITE" id="PS52045">
    <property type="entry name" value="NEPROSIN_PEP_CD"/>
    <property type="match status" value="1"/>
</dbReference>
<dbReference type="InterPro" id="IPR004314">
    <property type="entry name" value="Neprosin"/>
</dbReference>
<feature type="signal peptide" evidence="1">
    <location>
        <begin position="1"/>
        <end position="27"/>
    </location>
</feature>
<dbReference type="EMBL" id="JAAHCF010000278">
    <property type="protein sequence ID" value="KAK8145574.1"/>
    <property type="molecule type" value="Genomic_DNA"/>
</dbReference>
<dbReference type="InterPro" id="IPR053168">
    <property type="entry name" value="Glutamic_endopeptidase"/>
</dbReference>
<proteinExistence type="predicted"/>
<dbReference type="PANTHER" id="PTHR31589">
    <property type="entry name" value="PROTEIN, PUTATIVE (DUF239)-RELATED-RELATED"/>
    <property type="match status" value="1"/>
</dbReference>
<dbReference type="Proteomes" id="UP001397290">
    <property type="component" value="Unassembled WGS sequence"/>
</dbReference>
<sequence length="392" mass="43849">MKWILVQNLLASAALAAAVAVPRPAQGLDIVKTVVLDDGRVLDWVRRESQHGNFTLPADWNSDKRNSRLVERFVNPIPRHLRGPEGTVPILRRGLVPFPEKRPPVVDASASPMVQLKTSLFEQQQQQDYTGQHWYATTGKGTKVTGGGGSISMFEPYLASQSDFSLIQTAMVRWYAKTVEWGTVTQSLEAGWMYYPPRGPKPMFFVFFNTNGYQGSSDYMCGWNTEVKGWVQVDDSIFPGMSFEHMSVIGGEQHDFDVKFHLDDGKWWLKAFGKDIGYYPAELFSKQSKTEDTLAAYGDVINFFGEVYNSGSELTNTDMGSGNFPEAGDGKVAYVKNMVYLDGDGKEQMFTDGYIQESDRTRYRIKPFWNSGTTWKSYIYLGGPGADGVVGA</sequence>
<dbReference type="Pfam" id="PF03080">
    <property type="entry name" value="Neprosin"/>
    <property type="match status" value="1"/>
</dbReference>
<evidence type="ECO:0000256" key="1">
    <source>
        <dbReference type="SAM" id="SignalP"/>
    </source>
</evidence>
<organism evidence="3 4">
    <name type="scientific">Beauveria asiatica</name>
    <dbReference type="NCBI Taxonomy" id="1069075"/>
    <lineage>
        <taxon>Eukaryota</taxon>
        <taxon>Fungi</taxon>
        <taxon>Dikarya</taxon>
        <taxon>Ascomycota</taxon>
        <taxon>Pezizomycotina</taxon>
        <taxon>Sordariomycetes</taxon>
        <taxon>Hypocreomycetidae</taxon>
        <taxon>Hypocreales</taxon>
        <taxon>Cordycipitaceae</taxon>
        <taxon>Beauveria</taxon>
    </lineage>
</organism>
<keyword evidence="4" id="KW-1185">Reference proteome</keyword>
<evidence type="ECO:0000259" key="2">
    <source>
        <dbReference type="PROSITE" id="PS52045"/>
    </source>
</evidence>
<dbReference type="PANTHER" id="PTHR31589:SF110">
    <property type="entry name" value="PROTEIN, PUTATIVE (DUF239)-RELATED"/>
    <property type="match status" value="1"/>
</dbReference>
<keyword evidence="1" id="KW-0732">Signal</keyword>
<evidence type="ECO:0000313" key="3">
    <source>
        <dbReference type="EMBL" id="KAK8145574.1"/>
    </source>
</evidence>